<organism evidence="3 4">
    <name type="scientific">Aquifex aeolicus</name>
    <dbReference type="NCBI Taxonomy" id="63363"/>
    <lineage>
        <taxon>Bacteria</taxon>
        <taxon>Pseudomonadati</taxon>
        <taxon>Aquificota</taxon>
        <taxon>Aquificia</taxon>
        <taxon>Aquificales</taxon>
        <taxon>Aquificaceae</taxon>
        <taxon>Aquifex</taxon>
    </lineage>
</organism>
<evidence type="ECO:0000256" key="1">
    <source>
        <dbReference type="ARBA" id="ARBA00005698"/>
    </source>
</evidence>
<proteinExistence type="inferred from homology"/>
<dbReference type="GO" id="GO:0008137">
    <property type="term" value="F:NADH dehydrogenase (ubiquinone) activity"/>
    <property type="evidence" value="ECO:0007669"/>
    <property type="project" value="UniProtKB-UniRule"/>
</dbReference>
<feature type="transmembrane region" description="Helical" evidence="2">
    <location>
        <begin position="26"/>
        <end position="44"/>
    </location>
</feature>
<dbReference type="GO" id="GO:0048038">
    <property type="term" value="F:quinone binding"/>
    <property type="evidence" value="ECO:0007669"/>
    <property type="project" value="UniProtKB-UniRule"/>
</dbReference>
<dbReference type="Gene3D" id="1.20.120.1200">
    <property type="entry name" value="NADH-ubiquinone/plastoquinone oxidoreductase chain 6, subunit NuoJ"/>
    <property type="match status" value="1"/>
</dbReference>
<sequence length="158" mass="17280">MFLYFTILFLIVIATAIAAIELTNFIWVLVAFATLLTEIALFYFSLGFPLLGAFQLAVYAGGVAILVLFTILTIGEREEEKKESKLAAGVAIAIFITGVIASIWTGLNTKPYLNISLQELGKVFIEKYALLVIPLGFTAVGIIFGAYYLLSKKLQGEE</sequence>
<comment type="similarity">
    <text evidence="1 2">Belongs to the complex I subunit 6 family.</text>
</comment>
<dbReference type="EMBL" id="DQVE01000014">
    <property type="protein sequence ID" value="HIP98003.1"/>
    <property type="molecule type" value="Genomic_DNA"/>
</dbReference>
<dbReference type="PANTHER" id="PTHR33269:SF17">
    <property type="entry name" value="NADH-UBIQUINONE OXIDOREDUCTASE CHAIN 6"/>
    <property type="match status" value="1"/>
</dbReference>
<dbReference type="GO" id="GO:0005886">
    <property type="term" value="C:plasma membrane"/>
    <property type="evidence" value="ECO:0007669"/>
    <property type="project" value="UniProtKB-SubCell"/>
</dbReference>
<keyword evidence="2" id="KW-0520">NAD</keyword>
<comment type="caution">
    <text evidence="3">The sequence shown here is derived from an EMBL/GenBank/DDBJ whole genome shotgun (WGS) entry which is preliminary data.</text>
</comment>
<comment type="caution">
    <text evidence="2">Lacks conserved residue(s) required for the propagation of feature annotation.</text>
</comment>
<keyword evidence="2" id="KW-1003">Cell membrane</keyword>
<comment type="catalytic activity">
    <reaction evidence="2">
        <text>a quinone + NADH + 5 H(+)(in) = a quinol + NAD(+) + 4 H(+)(out)</text>
        <dbReference type="Rhea" id="RHEA:57888"/>
        <dbReference type="ChEBI" id="CHEBI:15378"/>
        <dbReference type="ChEBI" id="CHEBI:24646"/>
        <dbReference type="ChEBI" id="CHEBI:57540"/>
        <dbReference type="ChEBI" id="CHEBI:57945"/>
        <dbReference type="ChEBI" id="CHEBI:132124"/>
    </reaction>
</comment>
<feature type="transmembrane region" description="Helical" evidence="2">
    <location>
        <begin position="86"/>
        <end position="107"/>
    </location>
</feature>
<evidence type="ECO:0000313" key="4">
    <source>
        <dbReference type="Proteomes" id="UP000606463"/>
    </source>
</evidence>
<dbReference type="PANTHER" id="PTHR33269">
    <property type="entry name" value="NADH-UBIQUINONE OXIDOREDUCTASE CHAIN 6"/>
    <property type="match status" value="1"/>
</dbReference>
<keyword evidence="2" id="KW-1133">Transmembrane helix</keyword>
<dbReference type="Pfam" id="PF00499">
    <property type="entry name" value="Oxidored_q3"/>
    <property type="match status" value="1"/>
</dbReference>
<protein>
    <recommendedName>
        <fullName evidence="2">NADH-quinone oxidoreductase subunit J</fullName>
        <ecNumber evidence="2">7.1.1.-</ecNumber>
    </recommendedName>
</protein>
<reference evidence="3" key="1">
    <citation type="journal article" date="2020" name="ISME J.">
        <title>Gammaproteobacteria mediating utilization of methyl-, sulfur- and petroleum organic compounds in deep ocean hydrothermal plumes.</title>
        <authorList>
            <person name="Zhou Z."/>
            <person name="Liu Y."/>
            <person name="Pan J."/>
            <person name="Cron B.R."/>
            <person name="Toner B.M."/>
            <person name="Anantharaman K."/>
            <person name="Breier J.A."/>
            <person name="Dick G.J."/>
            <person name="Li M."/>
        </authorList>
    </citation>
    <scope>NUCLEOTIDE SEQUENCE</scope>
    <source>
        <strain evidence="3">SZUA-1501</strain>
    </source>
</reference>
<name>A0A9D1CG08_AQUAO</name>
<keyword evidence="2" id="KW-0472">Membrane</keyword>
<keyword evidence="2" id="KW-0812">Transmembrane</keyword>
<feature type="transmembrane region" description="Helical" evidence="2">
    <location>
        <begin position="56"/>
        <end position="74"/>
    </location>
</feature>
<comment type="function">
    <text evidence="2">NDH-1 shuttles electrons from NADH, via FMN and iron-sulfur (Fe-S) centers, to quinones in the respiratory chain. Couples the redox reaction to proton translocation (for every two electrons transferred, four hydrogen ions are translocated across the cytoplasmic membrane), and thus conserves the redox energy in a proton gradient.</text>
</comment>
<evidence type="ECO:0000256" key="2">
    <source>
        <dbReference type="RuleBase" id="RU004429"/>
    </source>
</evidence>
<accession>A0A9D1CG08</accession>
<dbReference type="InterPro" id="IPR001457">
    <property type="entry name" value="NADH_UbQ/plastoQ_OxRdtase_su6"/>
</dbReference>
<dbReference type="Proteomes" id="UP000606463">
    <property type="component" value="Unassembled WGS sequence"/>
</dbReference>
<feature type="transmembrane region" description="Helical" evidence="2">
    <location>
        <begin position="128"/>
        <end position="150"/>
    </location>
</feature>
<keyword evidence="2" id="KW-0874">Quinone</keyword>
<evidence type="ECO:0000313" key="3">
    <source>
        <dbReference type="EMBL" id="HIP98003.1"/>
    </source>
</evidence>
<dbReference type="InterPro" id="IPR042106">
    <property type="entry name" value="Nuo/plastoQ_OxRdtase_6_NuoJ"/>
</dbReference>
<comment type="subcellular location">
    <subcellularLocation>
        <location evidence="2">Cell membrane</location>
        <topology evidence="2">Multi-pass membrane protein</topology>
    </subcellularLocation>
</comment>
<dbReference type="AlphaFoldDB" id="A0A9D1CG08"/>
<gene>
    <name evidence="3" type="ORF">EYH37_01355</name>
</gene>
<dbReference type="EC" id="7.1.1.-" evidence="2"/>